<dbReference type="Pfam" id="PF01839">
    <property type="entry name" value="FG-GAP"/>
    <property type="match status" value="2"/>
</dbReference>
<evidence type="ECO:0000256" key="7">
    <source>
        <dbReference type="ARBA" id="ARBA00022837"/>
    </source>
</evidence>
<feature type="transmembrane region" description="Helical" evidence="16">
    <location>
        <begin position="1145"/>
        <end position="1169"/>
    </location>
</feature>
<dbReference type="GO" id="GO:0007229">
    <property type="term" value="P:integrin-mediated signaling pathway"/>
    <property type="evidence" value="ECO:0007669"/>
    <property type="project" value="UniProtKB-KW"/>
</dbReference>
<dbReference type="SUPFAM" id="SSF69179">
    <property type="entry name" value="Integrin domains"/>
    <property type="match status" value="3"/>
</dbReference>
<evidence type="ECO:0000256" key="12">
    <source>
        <dbReference type="ARBA" id="ARBA00023157"/>
    </source>
</evidence>
<evidence type="ECO:0000259" key="17">
    <source>
        <dbReference type="PROSITE" id="PS50234"/>
    </source>
</evidence>
<dbReference type="Gene3D" id="2.60.40.1460">
    <property type="entry name" value="Integrin domains. Chain A, domain 2"/>
    <property type="match status" value="1"/>
</dbReference>
<dbReference type="PANTHER" id="PTHR23220:SF21">
    <property type="entry name" value="INTEGRIN ALPHA-11"/>
    <property type="match status" value="1"/>
</dbReference>
<dbReference type="Gene3D" id="2.60.40.1530">
    <property type="entry name" value="ntegrin, alpha v. Chain A, domain 4"/>
    <property type="match status" value="1"/>
</dbReference>
<keyword evidence="13 16" id="KW-0675">Receptor</keyword>
<organism evidence="18 19">
    <name type="scientific">Pogona vitticeps</name>
    <name type="common">central bearded dragon</name>
    <dbReference type="NCBI Taxonomy" id="103695"/>
    <lineage>
        <taxon>Eukaryota</taxon>
        <taxon>Metazoa</taxon>
        <taxon>Chordata</taxon>
        <taxon>Craniata</taxon>
        <taxon>Vertebrata</taxon>
        <taxon>Euteleostomi</taxon>
        <taxon>Lepidosauria</taxon>
        <taxon>Squamata</taxon>
        <taxon>Bifurcata</taxon>
        <taxon>Unidentata</taxon>
        <taxon>Episquamata</taxon>
        <taxon>Toxicofera</taxon>
        <taxon>Iguania</taxon>
        <taxon>Acrodonta</taxon>
        <taxon>Agamidae</taxon>
        <taxon>Amphibolurinae</taxon>
        <taxon>Pogona</taxon>
    </lineage>
</organism>
<evidence type="ECO:0000256" key="15">
    <source>
        <dbReference type="PROSITE-ProRule" id="PRU00803"/>
    </source>
</evidence>
<keyword evidence="10 16" id="KW-0401">Integrin</keyword>
<dbReference type="RefSeq" id="XP_072838286.1">
    <property type="nucleotide sequence ID" value="XM_072982185.1"/>
</dbReference>
<dbReference type="Pfam" id="PF20805">
    <property type="entry name" value="Integrin_A_Ig_2"/>
    <property type="match status" value="1"/>
</dbReference>
<dbReference type="InterPro" id="IPR036465">
    <property type="entry name" value="vWFA_dom_sf"/>
</dbReference>
<dbReference type="CDD" id="cd01469">
    <property type="entry name" value="vWA_integrins_alpha_subunit"/>
    <property type="match status" value="1"/>
</dbReference>
<keyword evidence="6" id="KW-0677">Repeat</keyword>
<dbReference type="SMART" id="SM00327">
    <property type="entry name" value="VWA"/>
    <property type="match status" value="1"/>
</dbReference>
<feature type="chain" id="PRO_5044968399" evidence="16">
    <location>
        <begin position="23"/>
        <end position="1191"/>
    </location>
</feature>
<dbReference type="PRINTS" id="PR01185">
    <property type="entry name" value="INTEGRINA"/>
</dbReference>
<gene>
    <name evidence="19" type="primary">ITGA11</name>
</gene>
<evidence type="ECO:0000256" key="14">
    <source>
        <dbReference type="ARBA" id="ARBA00023180"/>
    </source>
</evidence>
<evidence type="ECO:0000256" key="2">
    <source>
        <dbReference type="ARBA" id="ARBA00008054"/>
    </source>
</evidence>
<dbReference type="PANTHER" id="PTHR23220">
    <property type="entry name" value="INTEGRIN ALPHA"/>
    <property type="match status" value="1"/>
</dbReference>
<reference evidence="19" key="1">
    <citation type="submission" date="2025-08" db="UniProtKB">
        <authorList>
            <consortium name="RefSeq"/>
        </authorList>
    </citation>
    <scope>IDENTIFICATION</scope>
</reference>
<comment type="similarity">
    <text evidence="2 16">Belongs to the integrin alpha chain family.</text>
</comment>
<keyword evidence="12" id="KW-1015">Disulfide bond</keyword>
<keyword evidence="11 16" id="KW-0472">Membrane</keyword>
<evidence type="ECO:0000256" key="9">
    <source>
        <dbReference type="ARBA" id="ARBA00022989"/>
    </source>
</evidence>
<dbReference type="Gene3D" id="3.40.50.410">
    <property type="entry name" value="von Willebrand factor, type A domain"/>
    <property type="match status" value="1"/>
</dbReference>
<sequence>MDFYIGLVVTWALSLLPGFCDTFNIDTKKPRIIPGSKEAYFGYTVQQHEINGKKWLVVGAPYETSGHQKTGDVYKCSVNGEANSTCSKLNLGRVTLSNVSERKDNMRLGLSLTTNPKDNSFLACSPLWSHECGSSYYTTGMCSRVNSNFRFSKTVAPALQRCQTYMDIIIVLDGSNSIYPWAEVQDFLIKILKKFYIGPGQIQVGVIQYGEDAVHEFHLNDYRSVKDVVEAARHIEQRGGTETRTAFGIEFARSEAFQKGGRKGAKKVMIVITDGESHDSSDLEKVIEVSEKDNVTRYAVAVLGYYNRRGINPEAFLKEIKFIASDPDEKHFFNVSDEAALKDIVDALGERIFSLEGTNKKEISFGLEMSQTGFSSHIVEDGILLGAVGAYDWNGAVLKETNSGKVVPHRESYLEEFPEELKNHGAYLGYTVTSVVSRRLDRIYVAGAPRFNHTGKVIIFTMHMNRNLTIHQSLKGEQIGAYYGSEISSIDVNGDGVTDVLLVGAPMYFSEGREEGKVYVYILKENQFVSNGALKVLPSYQNSRFGSCIASVPDLNQDSYNDVVVGAPLEDEHQGAIYIFHGYKENLIRKYKQRIAAANLSPGLMYFGCSIHGHLDLNEDGLVDLAVGSLGSAILLWSRSVVQVNASIQFEPLQINIFNKDCIRNGKDATCLSAFVCFTAIFLSSHFQMANVALNYNITIDARRYIPRAHLDENGERFIHKTTVLFAGQQQCERLNFHVLDTADYVKPVTFSVHYELESSDSGPVMDDGWPTSLKVAVPFWNGCNEDEHCIPNLVLDAKTDIPTAMEYCRRILRKSHSDCSDYTLSFDTSIFVIESSRRRVAVDVTLENRGENAYNTFLNISFSRNLQFASLIQKDDLDINIECMSEEKHRNWRICNISYPFFRAKAKVTFRLDFEFSKSIFLQDVEIFLTAKSDSEEQESTKEDNSVRLNFPLKYETDLLFTRSSSQSYYEIKSNKSLESYNSIGPPFNCTFRLQNLGLFPVDGIAIKITVPVATRGGNRLLQLTDFAVQEENIKCTIGGNNTDYRRTPSDEDLGRHPQLNYSNSDVISIDCNVNLAANEEVHLLLYGYLWMKSLSALKFKSLRFMINASLQRGFRSAFVFREEDPSRQITFEISKVEESQIPIWIIIGSTLGGLLLLALLVLALWKLGFFKSTNRKRETAQDQNSKDLD</sequence>
<dbReference type="InterPro" id="IPR013517">
    <property type="entry name" value="FG-GAP"/>
</dbReference>
<feature type="domain" description="VWFA" evidence="17">
    <location>
        <begin position="167"/>
        <end position="348"/>
    </location>
</feature>
<keyword evidence="8 16" id="KW-0130">Cell adhesion</keyword>
<name>A0ABM5EYR4_9SAUR</name>
<dbReference type="InterPro" id="IPR013649">
    <property type="entry name" value="Integrin_alpha_Ig-like_1"/>
</dbReference>
<dbReference type="Pfam" id="PF00092">
    <property type="entry name" value="VWA"/>
    <property type="match status" value="1"/>
</dbReference>
<dbReference type="SMART" id="SM00191">
    <property type="entry name" value="Int_alpha"/>
    <property type="match status" value="5"/>
</dbReference>
<evidence type="ECO:0000313" key="19">
    <source>
        <dbReference type="RefSeq" id="XP_072838286.1"/>
    </source>
</evidence>
<dbReference type="InterPro" id="IPR013519">
    <property type="entry name" value="Int_alpha_beta-p"/>
</dbReference>
<evidence type="ECO:0000256" key="16">
    <source>
        <dbReference type="RuleBase" id="RU003762"/>
    </source>
</evidence>
<feature type="repeat" description="FG-GAP" evidence="15">
    <location>
        <begin position="358"/>
        <end position="409"/>
    </location>
</feature>
<keyword evidence="9 16" id="KW-1133">Transmembrane helix</keyword>
<dbReference type="SUPFAM" id="SSF53300">
    <property type="entry name" value="vWA-like"/>
    <property type="match status" value="1"/>
</dbReference>
<dbReference type="PROSITE" id="PS50234">
    <property type="entry name" value="VWFA"/>
    <property type="match status" value="1"/>
</dbReference>
<dbReference type="InterPro" id="IPR000413">
    <property type="entry name" value="Integrin_alpha"/>
</dbReference>
<evidence type="ECO:0000256" key="11">
    <source>
        <dbReference type="ARBA" id="ARBA00023136"/>
    </source>
</evidence>
<dbReference type="Gene3D" id="2.130.10.130">
    <property type="entry name" value="Integrin alpha, N-terminal"/>
    <property type="match status" value="2"/>
</dbReference>
<proteinExistence type="inferred from homology"/>
<keyword evidence="18" id="KW-1185">Reference proteome</keyword>
<dbReference type="GeneID" id="110086892"/>
<feature type="repeat" description="FG-GAP" evidence="15">
    <location>
        <begin position="593"/>
        <end position="653"/>
    </location>
</feature>
<dbReference type="InterPro" id="IPR048286">
    <property type="entry name" value="Integrin_alpha_Ig-like_3"/>
</dbReference>
<accession>A0ABM5EYR4</accession>
<dbReference type="Proteomes" id="UP001652642">
    <property type="component" value="Chromosome 12"/>
</dbReference>
<evidence type="ECO:0000256" key="3">
    <source>
        <dbReference type="ARBA" id="ARBA00022692"/>
    </source>
</evidence>
<feature type="repeat" description="FG-GAP" evidence="15">
    <location>
        <begin position="94"/>
        <end position="154"/>
    </location>
</feature>
<keyword evidence="7" id="KW-0106">Calcium</keyword>
<evidence type="ECO:0000256" key="4">
    <source>
        <dbReference type="ARBA" id="ARBA00022723"/>
    </source>
</evidence>
<dbReference type="SUPFAM" id="SSF69318">
    <property type="entry name" value="Integrin alpha N-terminal domain"/>
    <property type="match status" value="1"/>
</dbReference>
<dbReference type="InterPro" id="IPR002035">
    <property type="entry name" value="VWF_A"/>
</dbReference>
<dbReference type="InterPro" id="IPR048285">
    <property type="entry name" value="Integrin_alpha_Ig-like_2"/>
</dbReference>
<feature type="repeat" description="FG-GAP" evidence="15">
    <location>
        <begin position="467"/>
        <end position="530"/>
    </location>
</feature>
<evidence type="ECO:0000256" key="6">
    <source>
        <dbReference type="ARBA" id="ARBA00022737"/>
    </source>
</evidence>
<comment type="subcellular location">
    <subcellularLocation>
        <location evidence="1 16">Membrane</location>
        <topology evidence="1 16">Single-pass type I membrane protein</topology>
    </subcellularLocation>
</comment>
<dbReference type="InterPro" id="IPR028994">
    <property type="entry name" value="Integrin_alpha_N"/>
</dbReference>
<dbReference type="Gene3D" id="2.60.40.1510">
    <property type="entry name" value="ntegrin, alpha v. Chain A, domain 3"/>
    <property type="match status" value="1"/>
</dbReference>
<evidence type="ECO:0000256" key="13">
    <source>
        <dbReference type="ARBA" id="ARBA00023170"/>
    </source>
</evidence>
<feature type="repeat" description="FG-GAP" evidence="15">
    <location>
        <begin position="531"/>
        <end position="589"/>
    </location>
</feature>
<dbReference type="Pfam" id="PF20806">
    <property type="entry name" value="Integrin_A_Ig_3"/>
    <property type="match status" value="1"/>
</dbReference>
<feature type="repeat" description="FG-GAP" evidence="15">
    <location>
        <begin position="24"/>
        <end position="85"/>
    </location>
</feature>
<evidence type="ECO:0000256" key="10">
    <source>
        <dbReference type="ARBA" id="ARBA00023037"/>
    </source>
</evidence>
<dbReference type="Gene3D" id="1.20.5.930">
    <property type="entry name" value="Bicelle-embedded integrin alpha(iib) transmembrane segment"/>
    <property type="match status" value="1"/>
</dbReference>
<evidence type="ECO:0000256" key="5">
    <source>
        <dbReference type="ARBA" id="ARBA00022729"/>
    </source>
</evidence>
<dbReference type="PROSITE" id="PS51470">
    <property type="entry name" value="FG_GAP"/>
    <property type="match status" value="6"/>
</dbReference>
<dbReference type="Pfam" id="PF08441">
    <property type="entry name" value="Integrin_A_Ig_1"/>
    <property type="match status" value="1"/>
</dbReference>
<keyword evidence="4" id="KW-0479">Metal-binding</keyword>
<keyword evidence="14" id="KW-0325">Glycoprotein</keyword>
<keyword evidence="5 16" id="KW-0732">Signal</keyword>
<evidence type="ECO:0000256" key="1">
    <source>
        <dbReference type="ARBA" id="ARBA00004479"/>
    </source>
</evidence>
<keyword evidence="3 16" id="KW-0812">Transmembrane</keyword>
<evidence type="ECO:0000256" key="8">
    <source>
        <dbReference type="ARBA" id="ARBA00022889"/>
    </source>
</evidence>
<protein>
    <submittedName>
        <fullName evidence="19">Integrin alpha-11</fullName>
    </submittedName>
</protein>
<feature type="signal peptide" evidence="16">
    <location>
        <begin position="1"/>
        <end position="22"/>
    </location>
</feature>
<evidence type="ECO:0000313" key="18">
    <source>
        <dbReference type="Proteomes" id="UP001652642"/>
    </source>
</evidence>
<dbReference type="InterPro" id="IPR032695">
    <property type="entry name" value="Integrin_dom_sf"/>
</dbReference>
<dbReference type="PRINTS" id="PR00453">
    <property type="entry name" value="VWFADOMAIN"/>
</dbReference>